<accession>A0A7X2NK94</accession>
<evidence type="ECO:0000313" key="1">
    <source>
        <dbReference type="EMBL" id="MSS36467.1"/>
    </source>
</evidence>
<protein>
    <submittedName>
        <fullName evidence="1">Uncharacterized protein</fullName>
    </submittedName>
</protein>
<dbReference type="RefSeq" id="WP_154471910.1">
    <property type="nucleotide sequence ID" value="NZ_VUMD01000006.1"/>
</dbReference>
<name>A0A7X2NK94_9CLOT</name>
<dbReference type="EMBL" id="VUMD01000006">
    <property type="protein sequence ID" value="MSS36467.1"/>
    <property type="molecule type" value="Genomic_DNA"/>
</dbReference>
<proteinExistence type="predicted"/>
<sequence>MKDLAVIREVQITELTETCLEDPIELKASAWIPETLEKQWQEESDTAAIGTSYKLTKQFEVTKKNIRKWTEIVTVKFAGRGTEICEGATVLLDRLPINIGENKVIPVFLG</sequence>
<gene>
    <name evidence="1" type="ORF">FYJ39_07770</name>
</gene>
<comment type="caution">
    <text evidence="1">The sequence shown here is derived from an EMBL/GenBank/DDBJ whole genome shotgun (WGS) entry which is preliminary data.</text>
</comment>
<evidence type="ECO:0000313" key="2">
    <source>
        <dbReference type="Proteomes" id="UP000429958"/>
    </source>
</evidence>
<organism evidence="1 2">
    <name type="scientific">Clostridium porci</name>
    <dbReference type="NCBI Taxonomy" id="2605778"/>
    <lineage>
        <taxon>Bacteria</taxon>
        <taxon>Bacillati</taxon>
        <taxon>Bacillota</taxon>
        <taxon>Clostridia</taxon>
        <taxon>Eubacteriales</taxon>
        <taxon>Clostridiaceae</taxon>
        <taxon>Clostridium</taxon>
    </lineage>
</organism>
<dbReference type="AlphaFoldDB" id="A0A7X2NK94"/>
<reference evidence="1 2" key="1">
    <citation type="submission" date="2019-08" db="EMBL/GenBank/DDBJ databases">
        <title>In-depth cultivation of the pig gut microbiome towards novel bacterial diversity and tailored functional studies.</title>
        <authorList>
            <person name="Wylensek D."/>
            <person name="Hitch T.C.A."/>
            <person name="Clavel T."/>
        </authorList>
    </citation>
    <scope>NUCLEOTIDE SEQUENCE [LARGE SCALE GENOMIC DNA]</scope>
    <source>
        <strain evidence="1 2">WCA-389-WT-23D1</strain>
    </source>
</reference>
<dbReference type="Proteomes" id="UP000429958">
    <property type="component" value="Unassembled WGS sequence"/>
</dbReference>
<keyword evidence="2" id="KW-1185">Reference proteome</keyword>